<organism evidence="1 2">
    <name type="scientific">Hibiscus sabdariffa</name>
    <name type="common">roselle</name>
    <dbReference type="NCBI Taxonomy" id="183260"/>
    <lineage>
        <taxon>Eukaryota</taxon>
        <taxon>Viridiplantae</taxon>
        <taxon>Streptophyta</taxon>
        <taxon>Embryophyta</taxon>
        <taxon>Tracheophyta</taxon>
        <taxon>Spermatophyta</taxon>
        <taxon>Magnoliopsida</taxon>
        <taxon>eudicotyledons</taxon>
        <taxon>Gunneridae</taxon>
        <taxon>Pentapetalae</taxon>
        <taxon>rosids</taxon>
        <taxon>malvids</taxon>
        <taxon>Malvales</taxon>
        <taxon>Malvaceae</taxon>
        <taxon>Malvoideae</taxon>
        <taxon>Hibiscus</taxon>
    </lineage>
</organism>
<name>A0ABR2T427_9ROSI</name>
<evidence type="ECO:0000313" key="2">
    <source>
        <dbReference type="Proteomes" id="UP001396334"/>
    </source>
</evidence>
<accession>A0ABR2T427</accession>
<protein>
    <recommendedName>
        <fullName evidence="3">RNase H type-1 domain-containing protein</fullName>
    </recommendedName>
</protein>
<comment type="caution">
    <text evidence="1">The sequence shown here is derived from an EMBL/GenBank/DDBJ whole genome shotgun (WGS) entry which is preliminary data.</text>
</comment>
<gene>
    <name evidence="1" type="ORF">V6N11_056301</name>
</gene>
<sequence>MRYLMNCCEIMGFTILNAGQLQHEFNETQGTIFNGVTRPSSYVQWLKPDADTIKINLDGACRSTDGAAAVGVAQDNNGQVLAGCSKLILSATYASLIEGDAANVIHMLKDPREDISTLASYLTDARRMIRQHSNLTVNYIL</sequence>
<proteinExistence type="predicted"/>
<keyword evidence="2" id="KW-1185">Reference proteome</keyword>
<evidence type="ECO:0000313" key="1">
    <source>
        <dbReference type="EMBL" id="KAK9032016.1"/>
    </source>
</evidence>
<dbReference type="EMBL" id="JBBPBN010000009">
    <property type="protein sequence ID" value="KAK9032016.1"/>
    <property type="molecule type" value="Genomic_DNA"/>
</dbReference>
<reference evidence="1 2" key="1">
    <citation type="journal article" date="2024" name="G3 (Bethesda)">
        <title>Genome assembly of Hibiscus sabdariffa L. provides insights into metabolisms of medicinal natural products.</title>
        <authorList>
            <person name="Kim T."/>
        </authorList>
    </citation>
    <scope>NUCLEOTIDE SEQUENCE [LARGE SCALE GENOMIC DNA]</scope>
    <source>
        <strain evidence="1">TK-2024</strain>
        <tissue evidence="1">Old leaves</tissue>
    </source>
</reference>
<evidence type="ECO:0008006" key="3">
    <source>
        <dbReference type="Google" id="ProtNLM"/>
    </source>
</evidence>
<dbReference type="Proteomes" id="UP001396334">
    <property type="component" value="Unassembled WGS sequence"/>
</dbReference>